<sequence>MTLAPVETLLPHEAPMLLLDEALAADADSARAAVTPAPDHLFATADGIPVHVGIELMAQTCGLWAGAQASREGGPVRLGYLLGTRRFTARTDWFALGERLEISARLVFRDQGMGVFDCRIEDAAGEVLAEAQLSVYQPDAEEEGRS</sequence>
<dbReference type="SUPFAM" id="SSF54637">
    <property type="entry name" value="Thioesterase/thiol ester dehydrase-isomerase"/>
    <property type="match status" value="1"/>
</dbReference>
<dbReference type="OrthoDB" id="9800188at2"/>
<name>A0A1H6IU58_MAGFU</name>
<proteinExistence type="predicted"/>
<organism evidence="1 2">
    <name type="scientific">Magnetospirillum fulvum</name>
    <name type="common">Rhodospirillum fulvum</name>
    <dbReference type="NCBI Taxonomy" id="1082"/>
    <lineage>
        <taxon>Bacteria</taxon>
        <taxon>Pseudomonadati</taxon>
        <taxon>Pseudomonadota</taxon>
        <taxon>Alphaproteobacteria</taxon>
        <taxon>Rhodospirillales</taxon>
        <taxon>Rhodospirillaceae</taxon>
        <taxon>Magnetospirillum</taxon>
    </lineage>
</organism>
<protein>
    <submittedName>
        <fullName evidence="1">Predicted 3-hydroxylacyl-ACP dehydratase, HotDog domain</fullName>
    </submittedName>
</protein>
<dbReference type="InterPro" id="IPR029069">
    <property type="entry name" value="HotDog_dom_sf"/>
</dbReference>
<evidence type="ECO:0000313" key="2">
    <source>
        <dbReference type="Proteomes" id="UP000182983"/>
    </source>
</evidence>
<dbReference type="Pfam" id="PF22817">
    <property type="entry name" value="ApeP-like"/>
    <property type="match status" value="1"/>
</dbReference>
<keyword evidence="2" id="KW-1185">Reference proteome</keyword>
<dbReference type="InterPro" id="IPR016776">
    <property type="entry name" value="ApeP-like_dehydratase"/>
</dbReference>
<reference evidence="2" key="1">
    <citation type="submission" date="2016-10" db="EMBL/GenBank/DDBJ databases">
        <authorList>
            <person name="Varghese N."/>
            <person name="Submissions S."/>
        </authorList>
    </citation>
    <scope>NUCLEOTIDE SEQUENCE [LARGE SCALE GENOMIC DNA]</scope>
    <source>
        <strain evidence="2">DSM 13234</strain>
    </source>
</reference>
<dbReference type="EMBL" id="FNWO01000011">
    <property type="protein sequence ID" value="SEH50039.1"/>
    <property type="molecule type" value="Genomic_DNA"/>
</dbReference>
<dbReference type="Proteomes" id="UP000182983">
    <property type="component" value="Unassembled WGS sequence"/>
</dbReference>
<gene>
    <name evidence="1" type="ORF">SAMN04244559_02664</name>
</gene>
<dbReference type="RefSeq" id="WP_074769363.1">
    <property type="nucleotide sequence ID" value="NZ_FNWO01000011.1"/>
</dbReference>
<dbReference type="PIRSF" id="PIRSF020565">
    <property type="entry name" value="3Ho_Ac_ACP_DH_prd"/>
    <property type="match status" value="1"/>
</dbReference>
<evidence type="ECO:0000313" key="1">
    <source>
        <dbReference type="EMBL" id="SEH50039.1"/>
    </source>
</evidence>
<dbReference type="AlphaFoldDB" id="A0A1H6IU58"/>
<accession>A0A1H6IU58</accession>
<dbReference type="Gene3D" id="3.10.129.10">
    <property type="entry name" value="Hotdog Thioesterase"/>
    <property type="match status" value="1"/>
</dbReference>